<name>L0K877_HALHC</name>
<dbReference type="InterPro" id="IPR000644">
    <property type="entry name" value="CBS_dom"/>
</dbReference>
<dbReference type="EMBL" id="CP003359">
    <property type="protein sequence ID" value="AGB40298.1"/>
    <property type="molecule type" value="Genomic_DNA"/>
</dbReference>
<keyword evidence="5" id="KW-1185">Reference proteome</keyword>
<proteinExistence type="predicted"/>
<accession>L0K877</accession>
<gene>
    <name evidence="4" type="ordered locus">Halha_0287</name>
</gene>
<reference evidence="5" key="1">
    <citation type="submission" date="2012-02" db="EMBL/GenBank/DDBJ databases">
        <title>The complete genome of Halobacteroides halobius DSM 5150.</title>
        <authorList>
            <person name="Lucas S."/>
            <person name="Copeland A."/>
            <person name="Lapidus A."/>
            <person name="Glavina del Rio T."/>
            <person name="Dalin E."/>
            <person name="Tice H."/>
            <person name="Bruce D."/>
            <person name="Goodwin L."/>
            <person name="Pitluck S."/>
            <person name="Peters L."/>
            <person name="Mikhailova N."/>
            <person name="Gu W."/>
            <person name="Kyrpides N."/>
            <person name="Mavromatis K."/>
            <person name="Ivanova N."/>
            <person name="Brettin T."/>
            <person name="Detter J.C."/>
            <person name="Han C."/>
            <person name="Larimer F."/>
            <person name="Land M."/>
            <person name="Hauser L."/>
            <person name="Markowitz V."/>
            <person name="Cheng J.-F."/>
            <person name="Hugenholtz P."/>
            <person name="Woyke T."/>
            <person name="Wu D."/>
            <person name="Tindall B."/>
            <person name="Pomrenke H."/>
            <person name="Brambilla E."/>
            <person name="Klenk H.-P."/>
            <person name="Eisen J.A."/>
        </authorList>
    </citation>
    <scope>NUCLEOTIDE SEQUENCE [LARGE SCALE GENOMIC DNA]</scope>
    <source>
        <strain evidence="5">ATCC 35273 / DSM 5150 / MD-1</strain>
    </source>
</reference>
<dbReference type="STRING" id="748449.Halha_0287"/>
<dbReference type="InterPro" id="IPR046342">
    <property type="entry name" value="CBS_dom_sf"/>
</dbReference>
<keyword evidence="1 2" id="KW-0129">CBS domain</keyword>
<dbReference type="Gene3D" id="3.10.580.10">
    <property type="entry name" value="CBS-domain"/>
    <property type="match status" value="1"/>
</dbReference>
<sequence>MKAVEIMTENVITVGPKMKIKEVAQIMIENSISGLPVIEDDKLVGIISEGDLIVKEKKLDLPDYIYVLGGIFYLESFDDFEQDLKKMAGIEVADLMTKDVITVGPQSDVMDIATIFVEEGVNRVPVVKDNKLLGIVTRADIIRYMQEE</sequence>
<dbReference type="SMART" id="SM00116">
    <property type="entry name" value="CBS"/>
    <property type="match status" value="2"/>
</dbReference>
<dbReference type="HOGENOM" id="CLU_040681_9_0_9"/>
<dbReference type="CDD" id="cd04586">
    <property type="entry name" value="CBS_pair_BON_assoc"/>
    <property type="match status" value="1"/>
</dbReference>
<feature type="domain" description="CBS" evidence="3">
    <location>
        <begin position="96"/>
        <end position="148"/>
    </location>
</feature>
<dbReference type="AlphaFoldDB" id="L0K877"/>
<dbReference type="SUPFAM" id="SSF54631">
    <property type="entry name" value="CBS-domain pair"/>
    <property type="match status" value="1"/>
</dbReference>
<dbReference type="InterPro" id="IPR051257">
    <property type="entry name" value="Diverse_CBS-Domain"/>
</dbReference>
<dbReference type="PANTHER" id="PTHR43080:SF2">
    <property type="entry name" value="CBS DOMAIN-CONTAINING PROTEIN"/>
    <property type="match status" value="1"/>
</dbReference>
<organism evidence="4 5">
    <name type="scientific">Halobacteroides halobius (strain ATCC 35273 / DSM 5150 / MD-1)</name>
    <dbReference type="NCBI Taxonomy" id="748449"/>
    <lineage>
        <taxon>Bacteria</taxon>
        <taxon>Bacillati</taxon>
        <taxon>Bacillota</taxon>
        <taxon>Clostridia</taxon>
        <taxon>Halanaerobiales</taxon>
        <taxon>Halobacteroidaceae</taxon>
        <taxon>Halobacteroides</taxon>
    </lineage>
</organism>
<evidence type="ECO:0000256" key="2">
    <source>
        <dbReference type="PROSITE-ProRule" id="PRU00703"/>
    </source>
</evidence>
<dbReference type="KEGG" id="hhl:Halha_0287"/>
<dbReference type="PANTHER" id="PTHR43080">
    <property type="entry name" value="CBS DOMAIN-CONTAINING PROTEIN CBSX3, MITOCHONDRIAL"/>
    <property type="match status" value="1"/>
</dbReference>
<evidence type="ECO:0000259" key="3">
    <source>
        <dbReference type="PROSITE" id="PS51371"/>
    </source>
</evidence>
<evidence type="ECO:0000313" key="4">
    <source>
        <dbReference type="EMBL" id="AGB40298.1"/>
    </source>
</evidence>
<dbReference type="Proteomes" id="UP000010880">
    <property type="component" value="Chromosome"/>
</dbReference>
<evidence type="ECO:0000256" key="1">
    <source>
        <dbReference type="ARBA" id="ARBA00023122"/>
    </source>
</evidence>
<dbReference type="PROSITE" id="PS51371">
    <property type="entry name" value="CBS"/>
    <property type="match status" value="2"/>
</dbReference>
<dbReference type="OrthoDB" id="9790355at2"/>
<feature type="domain" description="CBS" evidence="3">
    <location>
        <begin position="7"/>
        <end position="64"/>
    </location>
</feature>
<dbReference type="PATRIC" id="fig|748449.3.peg.265"/>
<protein>
    <submittedName>
        <fullName evidence="4">CBS-domain-containing membrane protein</fullName>
    </submittedName>
</protein>
<dbReference type="Pfam" id="PF00571">
    <property type="entry name" value="CBS"/>
    <property type="match status" value="2"/>
</dbReference>
<dbReference type="eggNOG" id="COG0517">
    <property type="taxonomic scope" value="Bacteria"/>
</dbReference>
<evidence type="ECO:0000313" key="5">
    <source>
        <dbReference type="Proteomes" id="UP000010880"/>
    </source>
</evidence>
<dbReference type="RefSeq" id="WP_015326024.1">
    <property type="nucleotide sequence ID" value="NC_019978.1"/>
</dbReference>